<protein>
    <submittedName>
        <fullName evidence="2">Polyisoprenoid-binding protein YceI</fullName>
    </submittedName>
</protein>
<evidence type="ECO:0000313" key="3">
    <source>
        <dbReference type="Proteomes" id="UP000249542"/>
    </source>
</evidence>
<keyword evidence="3" id="KW-1185">Reference proteome</keyword>
<reference evidence="2 3" key="1">
    <citation type="submission" date="2018-06" db="EMBL/GenBank/DDBJ databases">
        <title>Genomic Encyclopedia of Archaeal and Bacterial Type Strains, Phase II (KMG-II): from individual species to whole genera.</title>
        <authorList>
            <person name="Goeker M."/>
        </authorList>
    </citation>
    <scope>NUCLEOTIDE SEQUENCE [LARGE SCALE GENOMIC DNA]</scope>
    <source>
        <strain evidence="2 3">DSM 15361</strain>
    </source>
</reference>
<dbReference type="Pfam" id="PF04264">
    <property type="entry name" value="YceI"/>
    <property type="match status" value="1"/>
</dbReference>
<dbReference type="AlphaFoldDB" id="A0A2W7HX20"/>
<evidence type="ECO:0000313" key="2">
    <source>
        <dbReference type="EMBL" id="PZW37925.1"/>
    </source>
</evidence>
<dbReference type="SMART" id="SM00867">
    <property type="entry name" value="YceI"/>
    <property type="match status" value="1"/>
</dbReference>
<dbReference type="SUPFAM" id="SSF101874">
    <property type="entry name" value="YceI-like"/>
    <property type="match status" value="1"/>
</dbReference>
<dbReference type="PROSITE" id="PS51257">
    <property type="entry name" value="PROKAR_LIPOPROTEIN"/>
    <property type="match status" value="1"/>
</dbReference>
<dbReference type="Gene3D" id="2.40.128.110">
    <property type="entry name" value="Lipid/polyisoprenoid-binding, YceI-like"/>
    <property type="match status" value="1"/>
</dbReference>
<dbReference type="EMBL" id="QKYV01000009">
    <property type="protein sequence ID" value="PZW37925.1"/>
    <property type="molecule type" value="Genomic_DNA"/>
</dbReference>
<dbReference type="RefSeq" id="WP_111541981.1">
    <property type="nucleotide sequence ID" value="NZ_QKYV01000009.1"/>
</dbReference>
<dbReference type="InterPro" id="IPR036761">
    <property type="entry name" value="TTHA0802/YceI-like_sf"/>
</dbReference>
<comment type="caution">
    <text evidence="2">The sequence shown here is derived from an EMBL/GenBank/DDBJ whole genome shotgun (WGS) entry which is preliminary data.</text>
</comment>
<dbReference type="InterPro" id="IPR007372">
    <property type="entry name" value="Lipid/polyisoprenoid-bd_YceI"/>
</dbReference>
<evidence type="ECO:0000259" key="1">
    <source>
        <dbReference type="SMART" id="SM00867"/>
    </source>
</evidence>
<dbReference type="Proteomes" id="UP000249542">
    <property type="component" value="Unassembled WGS sequence"/>
</dbReference>
<name>A0A2W7HX20_9FLAO</name>
<dbReference type="PANTHER" id="PTHR34406:SF1">
    <property type="entry name" value="PROTEIN YCEI"/>
    <property type="match status" value="1"/>
</dbReference>
<accession>A0A2W7HX20</accession>
<gene>
    <name evidence="2" type="ORF">LX95_02717</name>
</gene>
<dbReference type="PANTHER" id="PTHR34406">
    <property type="entry name" value="PROTEIN YCEI"/>
    <property type="match status" value="1"/>
</dbReference>
<feature type="domain" description="Lipid/polyisoprenoid-binding YceI-like" evidence="1">
    <location>
        <begin position="46"/>
        <end position="223"/>
    </location>
</feature>
<sequence length="225" mass="25011">MKKVFLNAMLVAFIGFTTVSCKNEAKNETKANDAEEVVEATEEAQTFMIDAANSKIDWVGSKPSENHTGTLMVKEGKFSTMGEDLESGTVVIDMTSITVTDLEGDQKASLEGHLKGTAEGKEDHFFNVEKHPEATFEITKLTEKEGKNWLSGNLTLKGTSKNVEIPVTYSMNDDQSTLKIESEPFTIDRTDWNVNYGSKSVFDDLKDKFVNDEIEITFMLQAKKA</sequence>
<organism evidence="2 3">
    <name type="scientific">Mesonia algae</name>
    <dbReference type="NCBI Taxonomy" id="213248"/>
    <lineage>
        <taxon>Bacteria</taxon>
        <taxon>Pseudomonadati</taxon>
        <taxon>Bacteroidota</taxon>
        <taxon>Flavobacteriia</taxon>
        <taxon>Flavobacteriales</taxon>
        <taxon>Flavobacteriaceae</taxon>
        <taxon>Mesonia</taxon>
    </lineage>
</organism>
<proteinExistence type="predicted"/>